<dbReference type="EMBL" id="JAPDVD010000001">
    <property type="protein sequence ID" value="MCW4137558.1"/>
    <property type="molecule type" value="Genomic_DNA"/>
</dbReference>
<evidence type="ECO:0000259" key="1">
    <source>
        <dbReference type="Pfam" id="PF03050"/>
    </source>
</evidence>
<dbReference type="PANTHER" id="PTHR33678:SF2">
    <property type="match status" value="1"/>
</dbReference>
<dbReference type="InterPro" id="IPR004291">
    <property type="entry name" value="Transposase_IS66_central"/>
</dbReference>
<dbReference type="AlphaFoldDB" id="A0AAW5UIZ2"/>
<accession>A0AAW5UIZ2</accession>
<dbReference type="NCBIfam" id="NF033517">
    <property type="entry name" value="transpos_IS66"/>
    <property type="match status" value="1"/>
</dbReference>
<organism evidence="2 3">
    <name type="scientific">Segatella copri</name>
    <dbReference type="NCBI Taxonomy" id="165179"/>
    <lineage>
        <taxon>Bacteria</taxon>
        <taxon>Pseudomonadati</taxon>
        <taxon>Bacteroidota</taxon>
        <taxon>Bacteroidia</taxon>
        <taxon>Bacteroidales</taxon>
        <taxon>Prevotellaceae</taxon>
        <taxon>Segatella</taxon>
    </lineage>
</organism>
<name>A0AAW5UIZ2_9BACT</name>
<gene>
    <name evidence="2" type="ORF">ONT01_07150</name>
</gene>
<proteinExistence type="predicted"/>
<dbReference type="InterPro" id="IPR052344">
    <property type="entry name" value="Transposase-related"/>
</dbReference>
<comment type="caution">
    <text evidence="2">The sequence shown here is derived from an EMBL/GenBank/DDBJ whole genome shotgun (WGS) entry which is preliminary data.</text>
</comment>
<reference evidence="2" key="1">
    <citation type="submission" date="2022-11" db="EMBL/GenBank/DDBJ databases">
        <title>Genomic repertoires linked with pathogenic potency of arthritogenic Prevotella copri isolated from the gut of rheumatoid arthritis patients.</title>
        <authorList>
            <person name="Nii T."/>
            <person name="Maeda Y."/>
            <person name="Motooka D."/>
            <person name="Naito M."/>
            <person name="Matsumoto Y."/>
            <person name="Ogawa T."/>
            <person name="Oguro-Igashira E."/>
            <person name="Kishikawa T."/>
            <person name="Yamashita M."/>
            <person name="Koizumi S."/>
            <person name="Kurakawa T."/>
            <person name="Okumura R."/>
            <person name="Kayama H."/>
            <person name="Murakami M."/>
            <person name="Sakaguchi T."/>
            <person name="Das B."/>
            <person name="Nakamura S."/>
            <person name="Okada Y."/>
            <person name="Kumanogoh A."/>
            <person name="Takeda K."/>
        </authorList>
    </citation>
    <scope>NUCLEOTIDE SEQUENCE</scope>
    <source>
        <strain evidence="2">H105_2-2</strain>
    </source>
</reference>
<sequence>MARSADVLENFYKAICQVVLQQDYVSADETYHKVLLAKIKPTDKGSKKGYFWAVSAPKLGLVFFVYEDGSRSEQVILNIFSDYKGTIQSDAYAPYRKLESDAYPDIMRIACLQHVKRDFIDCGKEDKDAQEVVDILNRFYREDKKHKVGVNGWTVEDHLAYRQSYAPDILQDLLEKLEEISSRKDLLPKSTLAQAVGYALNEYNAICDIFKRGDTALDNNYIERIQRYISLSRRNSMFFGSHEGAGRAAILYSIAISCRLNGINLFEYICDVIEKTAEWQPNTPWEKYRDLLPDRWKKQQQH</sequence>
<dbReference type="RefSeq" id="WP_264949398.1">
    <property type="nucleotide sequence ID" value="NZ_JAPDVB010000001.1"/>
</dbReference>
<dbReference type="Proteomes" id="UP001208620">
    <property type="component" value="Unassembled WGS sequence"/>
</dbReference>
<evidence type="ECO:0000313" key="2">
    <source>
        <dbReference type="EMBL" id="MCW4137558.1"/>
    </source>
</evidence>
<evidence type="ECO:0000313" key="3">
    <source>
        <dbReference type="Proteomes" id="UP001208620"/>
    </source>
</evidence>
<protein>
    <submittedName>
        <fullName evidence="2">IS66 family transposase</fullName>
    </submittedName>
</protein>
<dbReference type="Pfam" id="PF03050">
    <property type="entry name" value="DDE_Tnp_IS66"/>
    <property type="match status" value="1"/>
</dbReference>
<feature type="domain" description="Transposase IS66 central" evidence="1">
    <location>
        <begin position="1"/>
        <end position="245"/>
    </location>
</feature>
<dbReference type="PANTHER" id="PTHR33678">
    <property type="entry name" value="BLL1576 PROTEIN"/>
    <property type="match status" value="1"/>
</dbReference>